<dbReference type="Pfam" id="PF02810">
    <property type="entry name" value="SEC-C"/>
    <property type="match status" value="2"/>
</dbReference>
<comment type="caution">
    <text evidence="2">The sequence shown here is derived from an EMBL/GenBank/DDBJ whole genome shotgun (WGS) entry which is preliminary data.</text>
</comment>
<evidence type="ECO:0000259" key="1">
    <source>
        <dbReference type="Pfam" id="PF17775"/>
    </source>
</evidence>
<dbReference type="OrthoDB" id="21421at2"/>
<dbReference type="PANTHER" id="PTHR33747">
    <property type="entry name" value="UPF0225 PROTEIN SCO1677"/>
    <property type="match status" value="1"/>
</dbReference>
<keyword evidence="3" id="KW-1185">Reference proteome</keyword>
<dbReference type="AlphaFoldDB" id="A0A545TTP6"/>
<dbReference type="SUPFAM" id="SSF54427">
    <property type="entry name" value="NTF2-like"/>
    <property type="match status" value="1"/>
</dbReference>
<accession>A0A545TTP6</accession>
<feature type="domain" description="YchJ-like middle NTF2-like" evidence="1">
    <location>
        <begin position="35"/>
        <end position="134"/>
    </location>
</feature>
<name>A0A545TTP6_9PROT</name>
<dbReference type="Proteomes" id="UP000315252">
    <property type="component" value="Unassembled WGS sequence"/>
</dbReference>
<reference evidence="2 3" key="1">
    <citation type="submission" date="2019-06" db="EMBL/GenBank/DDBJ databases">
        <title>Whole genome sequence for Rhodospirillaceae sp. R148.</title>
        <authorList>
            <person name="Wang G."/>
        </authorList>
    </citation>
    <scope>NUCLEOTIDE SEQUENCE [LARGE SCALE GENOMIC DNA]</scope>
    <source>
        <strain evidence="2 3">R148</strain>
    </source>
</reference>
<dbReference type="Pfam" id="PF17775">
    <property type="entry name" value="YchJ_M-like"/>
    <property type="match status" value="1"/>
</dbReference>
<dbReference type="EMBL" id="VHSH01000003">
    <property type="protein sequence ID" value="TQV80592.1"/>
    <property type="molecule type" value="Genomic_DNA"/>
</dbReference>
<dbReference type="InterPro" id="IPR032710">
    <property type="entry name" value="NTF2-like_dom_sf"/>
</dbReference>
<organism evidence="2 3">
    <name type="scientific">Denitrobaculum tricleocarpae</name>
    <dbReference type="NCBI Taxonomy" id="2591009"/>
    <lineage>
        <taxon>Bacteria</taxon>
        <taxon>Pseudomonadati</taxon>
        <taxon>Pseudomonadota</taxon>
        <taxon>Alphaproteobacteria</taxon>
        <taxon>Rhodospirillales</taxon>
        <taxon>Rhodospirillaceae</taxon>
        <taxon>Denitrobaculum</taxon>
    </lineage>
</organism>
<evidence type="ECO:0000313" key="3">
    <source>
        <dbReference type="Proteomes" id="UP000315252"/>
    </source>
</evidence>
<dbReference type="InterPro" id="IPR004027">
    <property type="entry name" value="SEC_C_motif"/>
</dbReference>
<sequence>MAQTESLATTQCPCGSGRSFDACCGLALGGTAAPTAEALMRSRYTAFAIGNIDYLAETLSSEARKDFDKTDAENTAGNAKWQRLEVRAVTDGGEKDETGTVEFVAHFTLGGQRHAHHELAAFEREEGRWVYTTGQINPKEAPREVVKIGRNAPCPCGSGKKYKKCCGA</sequence>
<protein>
    <recommendedName>
        <fullName evidence="1">YchJ-like middle NTF2-like domain-containing protein</fullName>
    </recommendedName>
</protein>
<dbReference type="InterPro" id="IPR048469">
    <property type="entry name" value="YchJ-like_M"/>
</dbReference>
<proteinExistence type="predicted"/>
<dbReference type="Gene3D" id="3.10.450.50">
    <property type="match status" value="1"/>
</dbReference>
<evidence type="ECO:0000313" key="2">
    <source>
        <dbReference type="EMBL" id="TQV80592.1"/>
    </source>
</evidence>
<dbReference type="RefSeq" id="WP_142896306.1">
    <property type="nucleotide sequence ID" value="NZ_ML660054.1"/>
</dbReference>
<gene>
    <name evidence="2" type="ORF">FKG95_10490</name>
</gene>
<dbReference type="SUPFAM" id="SSF103642">
    <property type="entry name" value="Sec-C motif"/>
    <property type="match status" value="1"/>
</dbReference>
<dbReference type="PANTHER" id="PTHR33747:SF1">
    <property type="entry name" value="ADENYLATE CYCLASE-ASSOCIATED CAP C-TERMINAL DOMAIN-CONTAINING PROTEIN"/>
    <property type="match status" value="1"/>
</dbReference>